<dbReference type="InterPro" id="IPR011545">
    <property type="entry name" value="DEAD/DEAH_box_helicase_dom"/>
</dbReference>
<evidence type="ECO:0000256" key="11">
    <source>
        <dbReference type="PROSITE-ProRule" id="PRU00552"/>
    </source>
</evidence>
<evidence type="ECO:0000259" key="15">
    <source>
        <dbReference type="PROSITE" id="PS51195"/>
    </source>
</evidence>
<dbReference type="AlphaFoldDB" id="A0A1I1YHU2"/>
<comment type="similarity">
    <text evidence="8 12">Belongs to the DEAD box helicase family.</text>
</comment>
<evidence type="ECO:0000256" key="12">
    <source>
        <dbReference type="RuleBase" id="RU000492"/>
    </source>
</evidence>
<dbReference type="Proteomes" id="UP000198896">
    <property type="component" value="Unassembled WGS sequence"/>
</dbReference>
<evidence type="ECO:0000256" key="5">
    <source>
        <dbReference type="ARBA" id="ARBA00022806"/>
    </source>
</evidence>
<accession>A0A1I1YHU2</accession>
<dbReference type="CDD" id="cd00268">
    <property type="entry name" value="DEADc"/>
    <property type="match status" value="1"/>
</dbReference>
<dbReference type="Pfam" id="PF00270">
    <property type="entry name" value="DEAD"/>
    <property type="match status" value="1"/>
</dbReference>
<feature type="domain" description="Helicase ATP-binding" evidence="13">
    <location>
        <begin position="38"/>
        <end position="207"/>
    </location>
</feature>
<dbReference type="SMART" id="SM00487">
    <property type="entry name" value="DEXDc"/>
    <property type="match status" value="1"/>
</dbReference>
<protein>
    <recommendedName>
        <fullName evidence="10">ATP-dependent RNA helicase CshA</fullName>
        <ecNumber evidence="1">3.6.4.13</ecNumber>
    </recommendedName>
</protein>
<dbReference type="CDD" id="cd12252">
    <property type="entry name" value="RRM_DbpA"/>
    <property type="match status" value="1"/>
</dbReference>
<dbReference type="GO" id="GO:0005840">
    <property type="term" value="C:ribosome"/>
    <property type="evidence" value="ECO:0007669"/>
    <property type="project" value="TreeGrafter"/>
</dbReference>
<keyword evidence="6 12" id="KW-0067">ATP-binding</keyword>
<evidence type="ECO:0000313" key="16">
    <source>
        <dbReference type="EMBL" id="SFE19096.1"/>
    </source>
</evidence>
<feature type="domain" description="DEAD-box RNA helicase Q" evidence="15">
    <location>
        <begin position="7"/>
        <end position="35"/>
    </location>
</feature>
<dbReference type="Pfam" id="PF25399">
    <property type="entry name" value="DeaD_dimer"/>
    <property type="match status" value="1"/>
</dbReference>
<dbReference type="PANTHER" id="PTHR47963">
    <property type="entry name" value="DEAD-BOX ATP-DEPENDENT RNA HELICASE 47, MITOCHONDRIAL"/>
    <property type="match status" value="1"/>
</dbReference>
<dbReference type="InterPro" id="IPR050547">
    <property type="entry name" value="DEAD_box_RNA_helicases"/>
</dbReference>
<dbReference type="InterPro" id="IPR005580">
    <property type="entry name" value="DbpA/CsdA_RNA-bd_dom"/>
</dbReference>
<keyword evidence="4 12" id="KW-0378">Hydrolase</keyword>
<evidence type="ECO:0000256" key="3">
    <source>
        <dbReference type="ARBA" id="ARBA00022741"/>
    </source>
</evidence>
<evidence type="ECO:0000256" key="4">
    <source>
        <dbReference type="ARBA" id="ARBA00022801"/>
    </source>
</evidence>
<dbReference type="InterPro" id="IPR000629">
    <property type="entry name" value="RNA-helicase_DEAD-box_CS"/>
</dbReference>
<dbReference type="SUPFAM" id="SSF52540">
    <property type="entry name" value="P-loop containing nucleoside triphosphate hydrolases"/>
    <property type="match status" value="1"/>
</dbReference>
<dbReference type="InterPro" id="IPR001650">
    <property type="entry name" value="Helicase_C-like"/>
</dbReference>
<dbReference type="InterPro" id="IPR014001">
    <property type="entry name" value="Helicase_ATP-bd"/>
</dbReference>
<dbReference type="SMART" id="SM00490">
    <property type="entry name" value="HELICc"/>
    <property type="match status" value="1"/>
</dbReference>
<evidence type="ECO:0000256" key="2">
    <source>
        <dbReference type="ARBA" id="ARBA00022490"/>
    </source>
</evidence>
<dbReference type="OrthoDB" id="9805696at2"/>
<dbReference type="GO" id="GO:0003724">
    <property type="term" value="F:RNA helicase activity"/>
    <property type="evidence" value="ECO:0007669"/>
    <property type="project" value="UniProtKB-EC"/>
</dbReference>
<dbReference type="STRING" id="1123323.SAMN05216245_102214"/>
<comment type="catalytic activity">
    <reaction evidence="9">
        <text>ATP + H2O = ADP + phosphate + H(+)</text>
        <dbReference type="Rhea" id="RHEA:13065"/>
        <dbReference type="ChEBI" id="CHEBI:15377"/>
        <dbReference type="ChEBI" id="CHEBI:15378"/>
        <dbReference type="ChEBI" id="CHEBI:30616"/>
        <dbReference type="ChEBI" id="CHEBI:43474"/>
        <dbReference type="ChEBI" id="CHEBI:456216"/>
        <dbReference type="EC" id="3.6.4.13"/>
    </reaction>
</comment>
<dbReference type="InterPro" id="IPR014014">
    <property type="entry name" value="RNA_helicase_DEAD_Q_motif"/>
</dbReference>
<dbReference type="GO" id="GO:0005829">
    <property type="term" value="C:cytosol"/>
    <property type="evidence" value="ECO:0007669"/>
    <property type="project" value="TreeGrafter"/>
</dbReference>
<dbReference type="GO" id="GO:0005524">
    <property type="term" value="F:ATP binding"/>
    <property type="evidence" value="ECO:0007669"/>
    <property type="project" value="UniProtKB-KW"/>
</dbReference>
<dbReference type="PROSITE" id="PS51195">
    <property type="entry name" value="Q_MOTIF"/>
    <property type="match status" value="1"/>
</dbReference>
<dbReference type="Pfam" id="PF00271">
    <property type="entry name" value="Helicase_C"/>
    <property type="match status" value="1"/>
</dbReference>
<proteinExistence type="inferred from homology"/>
<dbReference type="Gene3D" id="3.30.70.330">
    <property type="match status" value="1"/>
</dbReference>
<dbReference type="PROSITE" id="PS00039">
    <property type="entry name" value="DEAD_ATP_HELICASE"/>
    <property type="match status" value="1"/>
</dbReference>
<dbReference type="InterPro" id="IPR057325">
    <property type="entry name" value="DeaD_dimer"/>
</dbReference>
<evidence type="ECO:0000313" key="17">
    <source>
        <dbReference type="Proteomes" id="UP000198896"/>
    </source>
</evidence>
<feature type="domain" description="Helicase C-terminal" evidence="14">
    <location>
        <begin position="218"/>
        <end position="378"/>
    </location>
</feature>
<keyword evidence="7" id="KW-0346">Stress response</keyword>
<keyword evidence="17" id="KW-1185">Reference proteome</keyword>
<dbReference type="CDD" id="cd18787">
    <property type="entry name" value="SF2_C_DEAD"/>
    <property type="match status" value="1"/>
</dbReference>
<evidence type="ECO:0000256" key="10">
    <source>
        <dbReference type="ARBA" id="ARBA00067932"/>
    </source>
</evidence>
<evidence type="ECO:0000256" key="9">
    <source>
        <dbReference type="ARBA" id="ARBA00047984"/>
    </source>
</evidence>
<reference evidence="16 17" key="1">
    <citation type="submission" date="2016-10" db="EMBL/GenBank/DDBJ databases">
        <authorList>
            <person name="de Groot N.N."/>
        </authorList>
    </citation>
    <scope>NUCLEOTIDE SEQUENCE [LARGE SCALE GENOMIC DNA]</scope>
    <source>
        <strain evidence="16 17">DSM 9236</strain>
    </source>
</reference>
<keyword evidence="3 12" id="KW-0547">Nucleotide-binding</keyword>
<organism evidence="16 17">
    <name type="scientific">Succiniclasticum ruminis DSM 9236</name>
    <dbReference type="NCBI Taxonomy" id="1123323"/>
    <lineage>
        <taxon>Bacteria</taxon>
        <taxon>Bacillati</taxon>
        <taxon>Bacillota</taxon>
        <taxon>Negativicutes</taxon>
        <taxon>Acidaminococcales</taxon>
        <taxon>Acidaminococcaceae</taxon>
        <taxon>Succiniclasticum</taxon>
    </lineage>
</organism>
<evidence type="ECO:0000259" key="13">
    <source>
        <dbReference type="PROSITE" id="PS51192"/>
    </source>
</evidence>
<dbReference type="GO" id="GO:0016787">
    <property type="term" value="F:hydrolase activity"/>
    <property type="evidence" value="ECO:0007669"/>
    <property type="project" value="UniProtKB-KW"/>
</dbReference>
<gene>
    <name evidence="16" type="ORF">SAMN05216245_102214</name>
</gene>
<dbReference type="Gene3D" id="3.40.50.300">
    <property type="entry name" value="P-loop containing nucleotide triphosphate hydrolases"/>
    <property type="match status" value="2"/>
</dbReference>
<evidence type="ECO:0000259" key="14">
    <source>
        <dbReference type="PROSITE" id="PS51194"/>
    </source>
</evidence>
<dbReference type="InterPro" id="IPR044742">
    <property type="entry name" value="DEAD/DEAH_RhlB"/>
</dbReference>
<evidence type="ECO:0000256" key="1">
    <source>
        <dbReference type="ARBA" id="ARBA00012552"/>
    </source>
</evidence>
<dbReference type="EC" id="3.6.4.13" evidence="1"/>
<sequence length="535" mass="60136">MTMMQTDSFGELVLEKRVVAALKEMGFEEPSPIQQQAIPLLLEGRDIIGQAQTGTGKTAAFGIPIIQGIEDRRHIQALIMSPTRELAIQIAEEIAKIGCNKRIKVVPVYGGQPIERQIRALKSGVQIVIGTPGRLLDHIRRGTIKLNYVRYLVLDEADEMLDMGFVEDMEEIMASVPSERQTMLFSATMPRPILSLTKKYMRAPQIVTVSKEEITVPLIDQYYFETRDKIEGISRLLDAGIEGKSIIFCRTKRGVDDLTASLGSRGYIAEGLHGDLSQAQRDRVMKKFREGRLDILIATDVAARGLDIDNVQYVINFDIPQDPESYVHRIGRTGRAGNTGVALTFILPREFRQLKLIERIAKTRIRRRELPTTSDVLEHQREQIISRMQSLLEMGNYGNYMPVVTALSKEYELEEIAAAALKLMQEGNRALEITEEKNTISDLTDQSLANTGGRPGMVRFFLNVGRSQKITVPELVRTIAREADIPGRSIGLINIFDKFSFVEVPEQYAEKVLAVMHKNSIRGYKVNIEPAHSKD</sequence>
<dbReference type="EMBL" id="FONL01000002">
    <property type="protein sequence ID" value="SFE19096.1"/>
    <property type="molecule type" value="Genomic_DNA"/>
</dbReference>
<evidence type="ECO:0000256" key="7">
    <source>
        <dbReference type="ARBA" id="ARBA00023016"/>
    </source>
</evidence>
<evidence type="ECO:0000256" key="6">
    <source>
        <dbReference type="ARBA" id="ARBA00022840"/>
    </source>
</evidence>
<dbReference type="PROSITE" id="PS51194">
    <property type="entry name" value="HELICASE_CTER"/>
    <property type="match status" value="1"/>
</dbReference>
<name>A0A1I1YHU2_9FIRM</name>
<keyword evidence="2" id="KW-0963">Cytoplasm</keyword>
<keyword evidence="5 12" id="KW-0347">Helicase</keyword>
<dbReference type="GO" id="GO:0009409">
    <property type="term" value="P:response to cold"/>
    <property type="evidence" value="ECO:0007669"/>
    <property type="project" value="TreeGrafter"/>
</dbReference>
<dbReference type="FunFam" id="3.40.50.300:FF:000108">
    <property type="entry name" value="ATP-dependent RNA helicase RhlE"/>
    <property type="match status" value="1"/>
</dbReference>
<dbReference type="InterPro" id="IPR012677">
    <property type="entry name" value="Nucleotide-bd_a/b_plait_sf"/>
</dbReference>
<dbReference type="Pfam" id="PF03880">
    <property type="entry name" value="DbpA"/>
    <property type="match status" value="1"/>
</dbReference>
<dbReference type="PROSITE" id="PS51192">
    <property type="entry name" value="HELICASE_ATP_BIND_1"/>
    <property type="match status" value="1"/>
</dbReference>
<dbReference type="PANTHER" id="PTHR47963:SF5">
    <property type="entry name" value="DEAD-BOX ATP-DEPENDENT RNA HELICASE CSHA"/>
    <property type="match status" value="1"/>
</dbReference>
<dbReference type="InterPro" id="IPR027417">
    <property type="entry name" value="P-loop_NTPase"/>
</dbReference>
<feature type="short sequence motif" description="Q motif" evidence="11">
    <location>
        <begin position="7"/>
        <end position="35"/>
    </location>
</feature>
<evidence type="ECO:0000256" key="8">
    <source>
        <dbReference type="ARBA" id="ARBA00038437"/>
    </source>
</evidence>
<dbReference type="GO" id="GO:0033592">
    <property type="term" value="F:RNA strand annealing activity"/>
    <property type="evidence" value="ECO:0007669"/>
    <property type="project" value="TreeGrafter"/>
</dbReference>